<feature type="compositionally biased region" description="Low complexity" evidence="1">
    <location>
        <begin position="111"/>
        <end position="126"/>
    </location>
</feature>
<feature type="region of interest" description="Disordered" evidence="1">
    <location>
        <begin position="56"/>
        <end position="90"/>
    </location>
</feature>
<proteinExistence type="predicted"/>
<evidence type="ECO:0000313" key="3">
    <source>
        <dbReference type="Proteomes" id="UP001457282"/>
    </source>
</evidence>
<evidence type="ECO:0000313" key="2">
    <source>
        <dbReference type="EMBL" id="KAK9951533.1"/>
    </source>
</evidence>
<organism evidence="2 3">
    <name type="scientific">Rubus argutus</name>
    <name type="common">Southern blackberry</name>
    <dbReference type="NCBI Taxonomy" id="59490"/>
    <lineage>
        <taxon>Eukaryota</taxon>
        <taxon>Viridiplantae</taxon>
        <taxon>Streptophyta</taxon>
        <taxon>Embryophyta</taxon>
        <taxon>Tracheophyta</taxon>
        <taxon>Spermatophyta</taxon>
        <taxon>Magnoliopsida</taxon>
        <taxon>eudicotyledons</taxon>
        <taxon>Gunneridae</taxon>
        <taxon>Pentapetalae</taxon>
        <taxon>rosids</taxon>
        <taxon>fabids</taxon>
        <taxon>Rosales</taxon>
        <taxon>Rosaceae</taxon>
        <taxon>Rosoideae</taxon>
        <taxon>Rosoideae incertae sedis</taxon>
        <taxon>Rubus</taxon>
    </lineage>
</organism>
<dbReference type="AlphaFoldDB" id="A0AAW1YSI7"/>
<dbReference type="EMBL" id="JBEDUW010000001">
    <property type="protein sequence ID" value="KAK9951533.1"/>
    <property type="molecule type" value="Genomic_DNA"/>
</dbReference>
<sequence>MVCPKPFFFPCFPIFCRQSDPSITSFLCPSTHQTRELQSAVPPKLAIQKTQITTISESQAQHHLPVKLSPKQQFAQPCRARPEPRTNPAHPCAAAALPNVEADANEPSHTASLSRLASSSSASPLLRPRRPHALGFSQATRRCCSLPVLQHPCRRRSLSWSHPLCLEKK</sequence>
<reference evidence="2 3" key="1">
    <citation type="journal article" date="2023" name="G3 (Bethesda)">
        <title>A chromosome-length genome assembly and annotation of blackberry (Rubus argutus, cv. 'Hillquist').</title>
        <authorList>
            <person name="Bruna T."/>
            <person name="Aryal R."/>
            <person name="Dudchenko O."/>
            <person name="Sargent D.J."/>
            <person name="Mead D."/>
            <person name="Buti M."/>
            <person name="Cavallini A."/>
            <person name="Hytonen T."/>
            <person name="Andres J."/>
            <person name="Pham M."/>
            <person name="Weisz D."/>
            <person name="Mascagni F."/>
            <person name="Usai G."/>
            <person name="Natali L."/>
            <person name="Bassil N."/>
            <person name="Fernandez G.E."/>
            <person name="Lomsadze A."/>
            <person name="Armour M."/>
            <person name="Olukolu B."/>
            <person name="Poorten T."/>
            <person name="Britton C."/>
            <person name="Davik J."/>
            <person name="Ashrafi H."/>
            <person name="Aiden E.L."/>
            <person name="Borodovsky M."/>
            <person name="Worthington M."/>
        </authorList>
    </citation>
    <scope>NUCLEOTIDE SEQUENCE [LARGE SCALE GENOMIC DNA]</scope>
    <source>
        <strain evidence="2">PI 553951</strain>
    </source>
</reference>
<gene>
    <name evidence="2" type="ORF">M0R45_006971</name>
</gene>
<evidence type="ECO:0000256" key="1">
    <source>
        <dbReference type="SAM" id="MobiDB-lite"/>
    </source>
</evidence>
<accession>A0AAW1YSI7</accession>
<keyword evidence="3" id="KW-1185">Reference proteome</keyword>
<comment type="caution">
    <text evidence="2">The sequence shown here is derived from an EMBL/GenBank/DDBJ whole genome shotgun (WGS) entry which is preliminary data.</text>
</comment>
<feature type="region of interest" description="Disordered" evidence="1">
    <location>
        <begin position="103"/>
        <end position="129"/>
    </location>
</feature>
<name>A0AAW1YSI7_RUBAR</name>
<dbReference type="Proteomes" id="UP001457282">
    <property type="component" value="Unassembled WGS sequence"/>
</dbReference>
<protein>
    <submittedName>
        <fullName evidence="2">Uncharacterized protein</fullName>
    </submittedName>
</protein>